<evidence type="ECO:0000256" key="9">
    <source>
        <dbReference type="SAM" id="Phobius"/>
    </source>
</evidence>
<keyword evidence="7 9" id="KW-1133">Transmembrane helix</keyword>
<feature type="transmembrane region" description="Helical" evidence="9">
    <location>
        <begin position="85"/>
        <end position="108"/>
    </location>
</feature>
<evidence type="ECO:0000256" key="2">
    <source>
        <dbReference type="ARBA" id="ARBA00008835"/>
    </source>
</evidence>
<evidence type="ECO:0000256" key="1">
    <source>
        <dbReference type="ARBA" id="ARBA00004429"/>
    </source>
</evidence>
<evidence type="ECO:0000256" key="4">
    <source>
        <dbReference type="ARBA" id="ARBA00022475"/>
    </source>
</evidence>
<dbReference type="EMBL" id="CADIKH010000035">
    <property type="protein sequence ID" value="CAB3767904.1"/>
    <property type="molecule type" value="Genomic_DNA"/>
</dbReference>
<evidence type="ECO:0000256" key="6">
    <source>
        <dbReference type="ARBA" id="ARBA00022692"/>
    </source>
</evidence>
<dbReference type="PANTHER" id="PTHR30161">
    <property type="entry name" value="FLAGELLAR EXPORT PROTEIN, MEMBRANE FLHA SUBUNIT-RELATED"/>
    <property type="match status" value="1"/>
</dbReference>
<keyword evidence="3" id="KW-0813">Transport</keyword>
<reference evidence="10 11" key="1">
    <citation type="submission" date="2020-04" db="EMBL/GenBank/DDBJ databases">
        <authorList>
            <person name="De Canck E."/>
        </authorList>
    </citation>
    <scope>NUCLEOTIDE SEQUENCE [LARGE SCALE GENOMIC DNA]</scope>
    <source>
        <strain evidence="10 11">LMG 29542</strain>
    </source>
</reference>
<name>A0A6J5EPW4_9BURK</name>
<feature type="transmembrane region" description="Helical" evidence="9">
    <location>
        <begin position="253"/>
        <end position="272"/>
    </location>
</feature>
<dbReference type="PRINTS" id="PR00949">
    <property type="entry name" value="TYPE3IMAPROT"/>
</dbReference>
<feature type="transmembrane region" description="Helical" evidence="9">
    <location>
        <begin position="212"/>
        <end position="233"/>
    </location>
</feature>
<sequence>MQNPTQNPKQSRWIFARADIPGLLGRHADLAVGLGILFVLVLLILPVPAFVLDFFICVSFCASFVMLSTTIYVTKAAELSSFPSLLLVTTLLRLALAIASTKMILLYAHAGDIIGAFGEMVVGGNVAVGIVVFVVLSAIQFIVVAKGADRVAEVSARFTLDGIPGRQMSIDADLRSGLIAPHDAGRLRGELERETYFYGSLDGAMKFVKGDAVAGLVVALVNIAGGLAVGIAQRGMSFSDALHTYTILTVGDGLVSQIPSLIVSIAAGLLVTRVSSGGPPTNLGGDIFRQLSLHPKALAMAGVGCFALGAIPGFPHLQFVLAGGALIGLSLLMMREARSRERMLRPFMPAMTRDGGTYTQRILDDVELGTSAILRVRMGHKAYEALRPKVLDAQLGRVRRDLMTRLGLPFPGLALQRDARLEAQRYIIDIEEVPYASGSLVADHVLVSGSHEQIALAGMSGHSPGAPKAVWVSVADATALDDPQIGKASVEEALCAHLAEVCEQSAAECMGTQEARFLLNQIGIEFRELAGQVDQAVGPVLLASVLRRLLEEHVPIRNLRAIIEAVIRIPDGERTVDRMVREARIALGTRLARRYADLDAWRIDAAVFEPSWEAELEDQIRSGPDGEPYCMLGIDDLERLQRAFADAYARGVRLLVTTAVLRPHLRRHLKTFGIRIDTLAIEEIPLDTFSVRTVFTLSSNGSERV</sequence>
<gene>
    <name evidence="10" type="primary">mxiA</name>
    <name evidence="10" type="ORF">LMG29542_05727</name>
</gene>
<dbReference type="GO" id="GO:0005886">
    <property type="term" value="C:plasma membrane"/>
    <property type="evidence" value="ECO:0007669"/>
    <property type="project" value="UniProtKB-SubCell"/>
</dbReference>
<dbReference type="InterPro" id="IPR042193">
    <property type="entry name" value="FHIPEP_3"/>
</dbReference>
<evidence type="ECO:0000256" key="8">
    <source>
        <dbReference type="ARBA" id="ARBA00023136"/>
    </source>
</evidence>
<keyword evidence="6 9" id="KW-0812">Transmembrane</keyword>
<protein>
    <submittedName>
        <fullName evidence="10">Protein MxiA</fullName>
    </submittedName>
</protein>
<dbReference type="InterPro" id="IPR042194">
    <property type="entry name" value="FHIPEP_1"/>
</dbReference>
<dbReference type="GO" id="GO:0009306">
    <property type="term" value="P:protein secretion"/>
    <property type="evidence" value="ECO:0007669"/>
    <property type="project" value="InterPro"/>
</dbReference>
<feature type="transmembrane region" description="Helical" evidence="9">
    <location>
        <begin position="51"/>
        <end position="73"/>
    </location>
</feature>
<dbReference type="PANTHER" id="PTHR30161:SF2">
    <property type="entry name" value="INVASION PROTEIN INVA"/>
    <property type="match status" value="1"/>
</dbReference>
<dbReference type="PIRSF" id="PIRSF005419">
    <property type="entry name" value="FlhA"/>
    <property type="match status" value="1"/>
</dbReference>
<organism evidence="10 11">
    <name type="scientific">Paraburkholderia humisilvae</name>
    <dbReference type="NCBI Taxonomy" id="627669"/>
    <lineage>
        <taxon>Bacteria</taxon>
        <taxon>Pseudomonadati</taxon>
        <taxon>Pseudomonadota</taxon>
        <taxon>Betaproteobacteria</taxon>
        <taxon>Burkholderiales</taxon>
        <taxon>Burkholderiaceae</taxon>
        <taxon>Paraburkholderia</taxon>
    </lineage>
</organism>
<evidence type="ECO:0000313" key="11">
    <source>
        <dbReference type="Proteomes" id="UP000494363"/>
    </source>
</evidence>
<comment type="subcellular location">
    <subcellularLocation>
        <location evidence="1">Cell inner membrane</location>
        <topology evidence="1">Multi-pass membrane protein</topology>
    </subcellularLocation>
</comment>
<evidence type="ECO:0000256" key="3">
    <source>
        <dbReference type="ARBA" id="ARBA00022448"/>
    </source>
</evidence>
<dbReference type="Pfam" id="PF00771">
    <property type="entry name" value="FHIPEP"/>
    <property type="match status" value="1"/>
</dbReference>
<keyword evidence="11" id="KW-1185">Reference proteome</keyword>
<dbReference type="RefSeq" id="WP_175229918.1">
    <property type="nucleotide sequence ID" value="NZ_CADIKH010000035.1"/>
</dbReference>
<dbReference type="Proteomes" id="UP000494363">
    <property type="component" value="Unassembled WGS sequence"/>
</dbReference>
<keyword evidence="5" id="KW-0997">Cell inner membrane</keyword>
<dbReference type="InterPro" id="IPR001712">
    <property type="entry name" value="T3SS_FHIPEP"/>
</dbReference>
<evidence type="ECO:0000256" key="7">
    <source>
        <dbReference type="ARBA" id="ARBA00022989"/>
    </source>
</evidence>
<accession>A0A6J5EPW4</accession>
<comment type="similarity">
    <text evidence="2">Belongs to the FHIPEP (flagella/HR/invasion proteins export pore) family.</text>
</comment>
<keyword evidence="4" id="KW-1003">Cell membrane</keyword>
<evidence type="ECO:0000313" key="10">
    <source>
        <dbReference type="EMBL" id="CAB3767904.1"/>
    </source>
</evidence>
<proteinExistence type="inferred from homology"/>
<feature type="transmembrane region" description="Helical" evidence="9">
    <location>
        <begin position="120"/>
        <end position="145"/>
    </location>
</feature>
<dbReference type="Gene3D" id="1.10.8.540">
    <property type="entry name" value="FHIPEP family, domain 3"/>
    <property type="match status" value="1"/>
</dbReference>
<feature type="transmembrane region" description="Helical" evidence="9">
    <location>
        <begin position="293"/>
        <end position="311"/>
    </location>
</feature>
<feature type="transmembrane region" description="Helical" evidence="9">
    <location>
        <begin position="27"/>
        <end position="45"/>
    </location>
</feature>
<evidence type="ECO:0000256" key="5">
    <source>
        <dbReference type="ARBA" id="ARBA00022519"/>
    </source>
</evidence>
<keyword evidence="8 9" id="KW-0472">Membrane</keyword>
<dbReference type="AlphaFoldDB" id="A0A6J5EPW4"/>
<dbReference type="Gene3D" id="3.40.30.60">
    <property type="entry name" value="FHIPEP family, domain 1"/>
    <property type="match status" value="1"/>
</dbReference>